<accession>A0A8T0HR46</accession>
<evidence type="ECO:0000313" key="1">
    <source>
        <dbReference type="EMBL" id="KAG0573249.1"/>
    </source>
</evidence>
<reference evidence="1" key="1">
    <citation type="submission" date="2020-06" db="EMBL/GenBank/DDBJ databases">
        <title>WGS assembly of Ceratodon purpureus strain R40.</title>
        <authorList>
            <person name="Carey S.B."/>
            <person name="Jenkins J."/>
            <person name="Shu S."/>
            <person name="Lovell J.T."/>
            <person name="Sreedasyam A."/>
            <person name="Maumus F."/>
            <person name="Tiley G.P."/>
            <person name="Fernandez-Pozo N."/>
            <person name="Barry K."/>
            <person name="Chen C."/>
            <person name="Wang M."/>
            <person name="Lipzen A."/>
            <person name="Daum C."/>
            <person name="Saski C.A."/>
            <person name="Payton A.C."/>
            <person name="Mcbreen J.C."/>
            <person name="Conrad R.E."/>
            <person name="Kollar L.M."/>
            <person name="Olsson S."/>
            <person name="Huttunen S."/>
            <person name="Landis J.B."/>
            <person name="Wickett N.J."/>
            <person name="Johnson M.G."/>
            <person name="Rensing S.A."/>
            <person name="Grimwood J."/>
            <person name="Schmutz J."/>
            <person name="Mcdaniel S.F."/>
        </authorList>
    </citation>
    <scope>NUCLEOTIDE SEQUENCE</scope>
    <source>
        <strain evidence="1">R40</strain>
    </source>
</reference>
<dbReference type="EMBL" id="CM026426">
    <property type="protein sequence ID" value="KAG0573249.1"/>
    <property type="molecule type" value="Genomic_DNA"/>
</dbReference>
<name>A0A8T0HR46_CERPU</name>
<evidence type="ECO:0000313" key="2">
    <source>
        <dbReference type="Proteomes" id="UP000822688"/>
    </source>
</evidence>
<organism evidence="1 2">
    <name type="scientific">Ceratodon purpureus</name>
    <name type="common">Fire moss</name>
    <name type="synonym">Dicranum purpureum</name>
    <dbReference type="NCBI Taxonomy" id="3225"/>
    <lineage>
        <taxon>Eukaryota</taxon>
        <taxon>Viridiplantae</taxon>
        <taxon>Streptophyta</taxon>
        <taxon>Embryophyta</taxon>
        <taxon>Bryophyta</taxon>
        <taxon>Bryophytina</taxon>
        <taxon>Bryopsida</taxon>
        <taxon>Dicranidae</taxon>
        <taxon>Pseudoditrichales</taxon>
        <taxon>Ditrichaceae</taxon>
        <taxon>Ceratodon</taxon>
    </lineage>
</organism>
<comment type="caution">
    <text evidence="1">The sequence shown here is derived from an EMBL/GenBank/DDBJ whole genome shotgun (WGS) entry which is preliminary data.</text>
</comment>
<keyword evidence="2" id="KW-1185">Reference proteome</keyword>
<proteinExistence type="predicted"/>
<dbReference type="Proteomes" id="UP000822688">
    <property type="component" value="Chromosome V"/>
</dbReference>
<sequence length="72" mass="8048">MGGLILHVSFTVPSAQALHHIVTAKGGFKNLRRSLKILLCLDRLRRLFRPPQLQTALHMDHTSSSRGFSSIL</sequence>
<protein>
    <submittedName>
        <fullName evidence="1">Uncharacterized protein</fullName>
    </submittedName>
</protein>
<dbReference type="AlphaFoldDB" id="A0A8T0HR46"/>
<gene>
    <name evidence="1" type="ORF">KC19_VG161700</name>
</gene>